<feature type="transmembrane region" description="Helical" evidence="6">
    <location>
        <begin position="285"/>
        <end position="306"/>
    </location>
</feature>
<evidence type="ECO:0000313" key="9">
    <source>
        <dbReference type="Proteomes" id="UP000315750"/>
    </source>
</evidence>
<dbReference type="InterPro" id="IPR003004">
    <property type="entry name" value="GspF/PilC"/>
</dbReference>
<keyword evidence="4 6" id="KW-1133">Transmembrane helix</keyword>
<accession>A0A518ANC5</accession>
<dbReference type="RefSeq" id="WP_145246972.1">
    <property type="nucleotide sequence ID" value="NZ_CP036278.1"/>
</dbReference>
<dbReference type="Pfam" id="PF00482">
    <property type="entry name" value="T2SSF"/>
    <property type="match status" value="1"/>
</dbReference>
<feature type="domain" description="Type II secretion system protein GspF" evidence="7">
    <location>
        <begin position="14"/>
        <end position="134"/>
    </location>
</feature>
<organism evidence="8 9">
    <name type="scientific">Aeoliella mucimassa</name>
    <dbReference type="NCBI Taxonomy" id="2527972"/>
    <lineage>
        <taxon>Bacteria</taxon>
        <taxon>Pseudomonadati</taxon>
        <taxon>Planctomycetota</taxon>
        <taxon>Planctomycetia</taxon>
        <taxon>Pirellulales</taxon>
        <taxon>Lacipirellulaceae</taxon>
        <taxon>Aeoliella</taxon>
    </lineage>
</organism>
<dbReference type="PANTHER" id="PTHR30012">
    <property type="entry name" value="GENERAL SECRETION PATHWAY PROTEIN"/>
    <property type="match status" value="1"/>
</dbReference>
<dbReference type="Proteomes" id="UP000315750">
    <property type="component" value="Chromosome"/>
</dbReference>
<dbReference type="GO" id="GO:0005886">
    <property type="term" value="C:plasma membrane"/>
    <property type="evidence" value="ECO:0007669"/>
    <property type="project" value="UniProtKB-SubCell"/>
</dbReference>
<dbReference type="EMBL" id="CP036278">
    <property type="protein sequence ID" value="QDU56213.1"/>
    <property type="molecule type" value="Genomic_DNA"/>
</dbReference>
<evidence type="ECO:0000256" key="4">
    <source>
        <dbReference type="ARBA" id="ARBA00022989"/>
    </source>
</evidence>
<sequence length="326" mass="35802">MPNSEFEELLSVNDQIASMAELGVRFDLGLGNSARQVSLELQEINALLARKLSQGCSLDDALGQLQQGKYQQYASTMRYALATNDWNKALDRSRTLVEASEQAWHSVWSGLAYPLLICVLAYLGLVGFSLYLAPSLQATFVDLRLPPSMAVRWMTWLSEHLAAWAWIPPIVLVAIAGWCRWKGWTSQASGRQFKWQRQAKLANVLGDLETSQCAAEQREPIAKAACSDANHPPDEGSSKQMPPLVRWTTSLASSSTVRGELLHGIAEAYDCLGTIKAFQISRRAILIPFVLIGGGAALLYGLALFVPMVELLTAFAESSTTRPFTP</sequence>
<keyword evidence="9" id="KW-1185">Reference proteome</keyword>
<protein>
    <submittedName>
        <fullName evidence="8">Type IV pilin biogenesis protein</fullName>
    </submittedName>
</protein>
<evidence type="ECO:0000256" key="5">
    <source>
        <dbReference type="ARBA" id="ARBA00023136"/>
    </source>
</evidence>
<evidence type="ECO:0000256" key="3">
    <source>
        <dbReference type="ARBA" id="ARBA00022692"/>
    </source>
</evidence>
<comment type="subcellular location">
    <subcellularLocation>
        <location evidence="1">Cell membrane</location>
        <topology evidence="1">Multi-pass membrane protein</topology>
    </subcellularLocation>
</comment>
<feature type="transmembrane region" description="Helical" evidence="6">
    <location>
        <begin position="161"/>
        <end position="181"/>
    </location>
</feature>
<keyword evidence="5 6" id="KW-0472">Membrane</keyword>
<gene>
    <name evidence="8" type="ORF">Pan181_24210</name>
</gene>
<proteinExistence type="predicted"/>
<feature type="transmembrane region" description="Helical" evidence="6">
    <location>
        <begin position="111"/>
        <end position="133"/>
    </location>
</feature>
<evidence type="ECO:0000256" key="1">
    <source>
        <dbReference type="ARBA" id="ARBA00004651"/>
    </source>
</evidence>
<dbReference type="AlphaFoldDB" id="A0A518ANC5"/>
<dbReference type="InterPro" id="IPR018076">
    <property type="entry name" value="T2SS_GspF_dom"/>
</dbReference>
<name>A0A518ANC5_9BACT</name>
<keyword evidence="2" id="KW-1003">Cell membrane</keyword>
<dbReference type="PANTHER" id="PTHR30012:SF0">
    <property type="entry name" value="TYPE II SECRETION SYSTEM PROTEIN F-RELATED"/>
    <property type="match status" value="1"/>
</dbReference>
<reference evidence="8 9" key="1">
    <citation type="submission" date="2019-02" db="EMBL/GenBank/DDBJ databases">
        <title>Deep-cultivation of Planctomycetes and their phenomic and genomic characterization uncovers novel biology.</title>
        <authorList>
            <person name="Wiegand S."/>
            <person name="Jogler M."/>
            <person name="Boedeker C."/>
            <person name="Pinto D."/>
            <person name="Vollmers J."/>
            <person name="Rivas-Marin E."/>
            <person name="Kohn T."/>
            <person name="Peeters S.H."/>
            <person name="Heuer A."/>
            <person name="Rast P."/>
            <person name="Oberbeckmann S."/>
            <person name="Bunk B."/>
            <person name="Jeske O."/>
            <person name="Meyerdierks A."/>
            <person name="Storesund J.E."/>
            <person name="Kallscheuer N."/>
            <person name="Luecker S."/>
            <person name="Lage O.M."/>
            <person name="Pohl T."/>
            <person name="Merkel B.J."/>
            <person name="Hornburger P."/>
            <person name="Mueller R.-W."/>
            <person name="Bruemmer F."/>
            <person name="Labrenz M."/>
            <person name="Spormann A.M."/>
            <person name="Op den Camp H."/>
            <person name="Overmann J."/>
            <person name="Amann R."/>
            <person name="Jetten M.S.M."/>
            <person name="Mascher T."/>
            <person name="Medema M.H."/>
            <person name="Devos D.P."/>
            <person name="Kaster A.-K."/>
            <person name="Ovreas L."/>
            <person name="Rohde M."/>
            <person name="Galperin M.Y."/>
            <person name="Jogler C."/>
        </authorList>
    </citation>
    <scope>NUCLEOTIDE SEQUENCE [LARGE SCALE GENOMIC DNA]</scope>
    <source>
        <strain evidence="8 9">Pan181</strain>
    </source>
</reference>
<evidence type="ECO:0000313" key="8">
    <source>
        <dbReference type="EMBL" id="QDU56213.1"/>
    </source>
</evidence>
<evidence type="ECO:0000256" key="6">
    <source>
        <dbReference type="SAM" id="Phobius"/>
    </source>
</evidence>
<keyword evidence="3 6" id="KW-0812">Transmembrane</keyword>
<evidence type="ECO:0000256" key="2">
    <source>
        <dbReference type="ARBA" id="ARBA00022475"/>
    </source>
</evidence>
<dbReference type="KEGG" id="amuc:Pan181_24210"/>
<evidence type="ECO:0000259" key="7">
    <source>
        <dbReference type="Pfam" id="PF00482"/>
    </source>
</evidence>